<dbReference type="EMBL" id="AAAB01008968">
    <property type="status" value="NOT_ANNOTATED_CDS"/>
    <property type="molecule type" value="Genomic_DNA"/>
</dbReference>
<feature type="compositionally biased region" description="Basic residues" evidence="2">
    <location>
        <begin position="1416"/>
        <end position="1427"/>
    </location>
</feature>
<evidence type="ECO:0000313" key="3">
    <source>
        <dbReference type="EnsemblMetazoa" id="AGAP029368-PA"/>
    </source>
</evidence>
<sequence length="1554" mass="175072">MDDFDIYGDLEYIESEAKTESQEHLALQRRITELQDKLIAVEQEKNDIIKKNDILLENVSSLLLTAKAELKRKDAVIGDLRKQCDNVVFRRGNHVGKGKKCVSKFTQTSVKLLVHSGIQTVPTEETADPIWSKSCPDNDAKSEQYHKYDREMERESKKIVAHRQIRDHDKVDTRGVRHRDKEEKDYRDRCTSDRELTRYRCRSKHRTKSREPNRLCEYSSYELSRDRGVHDRKKNMNAKKDYPSSYSTSCVGRDIKTCISEDNKKRDLCGIIAPESFVNKTNNGKKVSKDAECGRVKTSDVIKNKSELRADGTHTSTEKRKNCEKSLNIKPIVFRDVTAKVNTSNFDLGSCNANSLLGDDVVRREDCDEYLCTVMYETRGNATNFTSKSEGARDVCELKRNLHIDKPYGGALLNHGASEKRSKSLETNKTSVISTSNSTIEEAKVFHMNKTKAHLSSETNEMIPNIMGHSENTDVLDVTKPFCTFGTCNGENILKIGTLFNPLNNSEKVQNKNYINKNCTNNCITSVTSAIEANSSHEIVHITSRANVMNSNIICDTEKSGCLNEVDSKPIERGNDDNHQKVDDHINVVNELNKQIRTSKVTSNAESANNELDTDLCFGTSEMSMHSVLENRKIESIDTHQNRSVLIKRSENKVTQINTTVEHVTSRMNETNFHVAFKSEDKTFKEIESNIGDKIEESRGTCKISSKEYSKSKHAANVHTSIKKKLKETPKNVEAKVKQSVTEKQEELPDICKNSYAVTKKTSNDLKLSTLSSMDCNKYAISVDVKTAKETNQENISNNLACRSELELPHVAKKVEYAMEAMNSSIDTKSHKHIYLSNSDVFSNENNARIPHSLRARRANSCYVGQESSENRQSETITIQTCFDTFDMNGSVVEQTLPDTVYPNANITKSLGIVTENSNLGFNVEAEVNNQKINNKSQKIVRNKSKISIEHTCDMRERLRKRLNINLPNTVVRSELITMAQCPKRRLSMESATSSSKKHKSDIDIRASTNKLLASPTGGNLSSSYFSQIALPITSALDSIPSKLQTPILKRTEETAMTPMVVVHSPAKPSNQLTLNNNLDVCYYPLDDFSTVEQIMDSLFQTPIKNEDQNNAVVAPGSNNFDINDSAQNVVPKECVVNSHNLMAHSTPLNTKPLSRIDKNDRTASKRKLMDERVQQIPIPLASDTMDCAMKERNVHTKRVANTTKSSEKLAEPGTEEPVETCTDFPIKCIDLKNKTEHFSTNLGSTLLNHNNTYETLTSVTSFQPTINSSNSSNRPSEVHNFSIASSSKKFKASETIRINMLLKQTNLKLMQEAVSMNSQTKTKLPKKSLNMSESDESAELQFAQSSCKHFNNAVPWQVPESLDEMDVCSTYRPSSSKCPDDRTKLDTNSSDEKTSKNPRKPPRKQTNVDEEKKTDHKCKKESKHKKDIIETSDDINNTNQIDANNRKELHIAKSGNESEIAVNRNCRVKCATASMQDKDDKEKVAVVNIFDSAEPILNSYSQNLSLADNALNNSLQSTQKREAVPALASVRYVREMRIVKESPSLMRVFIRRK</sequence>
<dbReference type="VEuPathDB" id="VectorBase:AGAP029368"/>
<keyword evidence="4" id="KW-1185">Reference proteome</keyword>
<evidence type="ECO:0000256" key="2">
    <source>
        <dbReference type="SAM" id="MobiDB-lite"/>
    </source>
</evidence>
<dbReference type="InParanoid" id="A0A453YZS8"/>
<reference evidence="3" key="3">
    <citation type="submission" date="2020-05" db="UniProtKB">
        <authorList>
            <consortium name="EnsemblMetazoa"/>
        </authorList>
    </citation>
    <scope>IDENTIFICATION</scope>
    <source>
        <strain evidence="3">PEST</strain>
    </source>
</reference>
<protein>
    <submittedName>
        <fullName evidence="3">Uncharacterized protein</fullName>
    </submittedName>
</protein>
<feature type="region of interest" description="Disordered" evidence="2">
    <location>
        <begin position="1318"/>
        <end position="1338"/>
    </location>
</feature>
<evidence type="ECO:0000313" key="4">
    <source>
        <dbReference type="Proteomes" id="UP000007062"/>
    </source>
</evidence>
<reference evidence="3 4" key="1">
    <citation type="journal article" date="2002" name="Science">
        <title>The genome sequence of the malaria mosquito Anopheles gambiae.</title>
        <authorList>
            <person name="Holt R.A."/>
            <person name="Subramanian G.M."/>
            <person name="Halpern A."/>
            <person name="Sutton G.G."/>
            <person name="Charlab R."/>
            <person name="Nusskern D.R."/>
            <person name="Wincker P."/>
            <person name="Clark A.G."/>
            <person name="Ribeiro J.M."/>
            <person name="Wides R."/>
            <person name="Salzberg S.L."/>
            <person name="Loftus B."/>
            <person name="Yandell M."/>
            <person name="Majoros W.H."/>
            <person name="Rusch D.B."/>
            <person name="Lai Z."/>
            <person name="Kraft C.L."/>
            <person name="Abril J.F."/>
            <person name="Anthouard V."/>
            <person name="Arensburger P."/>
            <person name="Atkinson P.W."/>
            <person name="Baden H."/>
            <person name="de Berardinis V."/>
            <person name="Baldwin D."/>
            <person name="Benes V."/>
            <person name="Biedler J."/>
            <person name="Blass C."/>
            <person name="Bolanos R."/>
            <person name="Boscus D."/>
            <person name="Barnstead M."/>
            <person name="Cai S."/>
            <person name="Center A."/>
            <person name="Chaturverdi K."/>
            <person name="Christophides G.K."/>
            <person name="Chrystal M.A."/>
            <person name="Clamp M."/>
            <person name="Cravchik A."/>
            <person name="Curwen V."/>
            <person name="Dana A."/>
            <person name="Delcher A."/>
            <person name="Dew I."/>
            <person name="Evans C.A."/>
            <person name="Flanigan M."/>
            <person name="Grundschober-Freimoser A."/>
            <person name="Friedli L."/>
            <person name="Gu Z."/>
            <person name="Guan P."/>
            <person name="Guigo R."/>
            <person name="Hillenmeyer M.E."/>
            <person name="Hladun S.L."/>
            <person name="Hogan J.R."/>
            <person name="Hong Y.S."/>
            <person name="Hoover J."/>
            <person name="Jaillon O."/>
            <person name="Ke Z."/>
            <person name="Kodira C."/>
            <person name="Kokoza E."/>
            <person name="Koutsos A."/>
            <person name="Letunic I."/>
            <person name="Levitsky A."/>
            <person name="Liang Y."/>
            <person name="Lin J.J."/>
            <person name="Lobo N.F."/>
            <person name="Lopez J.R."/>
            <person name="Malek J.A."/>
            <person name="McIntosh T.C."/>
            <person name="Meister S."/>
            <person name="Miller J."/>
            <person name="Mobarry C."/>
            <person name="Mongin E."/>
            <person name="Murphy S.D."/>
            <person name="O'Brochta D.A."/>
            <person name="Pfannkoch C."/>
            <person name="Qi R."/>
            <person name="Regier M.A."/>
            <person name="Remington K."/>
            <person name="Shao H."/>
            <person name="Sharakhova M.V."/>
            <person name="Sitter C.D."/>
            <person name="Shetty J."/>
            <person name="Smith T.J."/>
            <person name="Strong R."/>
            <person name="Sun J."/>
            <person name="Thomasova D."/>
            <person name="Ton L.Q."/>
            <person name="Topalis P."/>
            <person name="Tu Z."/>
            <person name="Unger M.F."/>
            <person name="Walenz B."/>
            <person name="Wang A."/>
            <person name="Wang J."/>
            <person name="Wang M."/>
            <person name="Wang X."/>
            <person name="Woodford K.J."/>
            <person name="Wortman J.R."/>
            <person name="Wu M."/>
            <person name="Yao A."/>
            <person name="Zdobnov E.M."/>
            <person name="Zhang H."/>
            <person name="Zhao Q."/>
            <person name="Zhao S."/>
            <person name="Zhu S.C."/>
            <person name="Zhimulev I."/>
            <person name="Coluzzi M."/>
            <person name="della Torre A."/>
            <person name="Roth C.W."/>
            <person name="Louis C."/>
            <person name="Kalush F."/>
            <person name="Mural R.J."/>
            <person name="Myers E.W."/>
            <person name="Adams M.D."/>
            <person name="Smith H.O."/>
            <person name="Broder S."/>
            <person name="Gardner M.J."/>
            <person name="Fraser C.M."/>
            <person name="Birney E."/>
            <person name="Bork P."/>
            <person name="Brey P.T."/>
            <person name="Venter J.C."/>
            <person name="Weissenbach J."/>
            <person name="Kafatos F.C."/>
            <person name="Collins F.H."/>
            <person name="Hoffman S.L."/>
        </authorList>
    </citation>
    <scope>NUCLEOTIDE SEQUENCE [LARGE SCALE GENOMIC DNA]</scope>
    <source>
        <strain evidence="3 4">PEST</strain>
    </source>
</reference>
<feature type="region of interest" description="Disordered" evidence="2">
    <location>
        <begin position="1370"/>
        <end position="1428"/>
    </location>
</feature>
<name>A0A453YZS8_ANOGA</name>
<evidence type="ECO:0000256" key="1">
    <source>
        <dbReference type="SAM" id="Coils"/>
    </source>
</evidence>
<organism evidence="3 4">
    <name type="scientific">Anopheles gambiae</name>
    <name type="common">African malaria mosquito</name>
    <dbReference type="NCBI Taxonomy" id="7165"/>
    <lineage>
        <taxon>Eukaryota</taxon>
        <taxon>Metazoa</taxon>
        <taxon>Ecdysozoa</taxon>
        <taxon>Arthropoda</taxon>
        <taxon>Hexapoda</taxon>
        <taxon>Insecta</taxon>
        <taxon>Pterygota</taxon>
        <taxon>Neoptera</taxon>
        <taxon>Endopterygota</taxon>
        <taxon>Diptera</taxon>
        <taxon>Nematocera</taxon>
        <taxon>Culicoidea</taxon>
        <taxon>Culicidae</taxon>
        <taxon>Anophelinae</taxon>
        <taxon>Anopheles</taxon>
    </lineage>
</organism>
<feature type="coiled-coil region" evidence="1">
    <location>
        <begin position="17"/>
        <end position="51"/>
    </location>
</feature>
<proteinExistence type="predicted"/>
<keyword evidence="1" id="KW-0175">Coiled coil</keyword>
<accession>A0A453YZS8</accession>
<feature type="compositionally biased region" description="Basic and acidic residues" evidence="2">
    <location>
        <begin position="1379"/>
        <end position="1396"/>
    </location>
</feature>
<reference evidence="3 4" key="2">
    <citation type="journal article" date="2004" name="Trends Parasitol.">
        <title>The Anopheles gambiae genome: an update.</title>
        <authorList>
            <person name="Mongin E."/>
            <person name="Louis C."/>
            <person name="Holt R.A."/>
            <person name="Birney E."/>
            <person name="Collins F.H."/>
        </authorList>
    </citation>
    <scope>NUCLEOTIDE SEQUENCE [LARGE SCALE GENOMIC DNA]</scope>
    <source>
        <strain evidence="3 4">PEST</strain>
    </source>
</reference>
<dbReference type="Proteomes" id="UP000007062">
    <property type="component" value="Chromosome 2L"/>
</dbReference>
<dbReference type="EnsemblMetazoa" id="AGAP029368-RA">
    <property type="protein sequence ID" value="AGAP029368-PA"/>
    <property type="gene ID" value="AGAP029368"/>
</dbReference>
<dbReference type="VEuPathDB" id="VectorBase:AGAMI1_000928"/>